<evidence type="ECO:0000313" key="1">
    <source>
        <dbReference type="EMBL" id="EXM40928.1"/>
    </source>
</evidence>
<dbReference type="EMBL" id="JEOB01000001">
    <property type="protein sequence ID" value="EXM40928.1"/>
    <property type="molecule type" value="Genomic_DNA"/>
</dbReference>
<accession>A0A011W287</accession>
<comment type="caution">
    <text evidence="1">The sequence shown here is derived from an EMBL/GenBank/DDBJ whole genome shotgun (WGS) entry which is preliminary data.</text>
</comment>
<proteinExistence type="predicted"/>
<dbReference type="AlphaFoldDB" id="A0A011W287"/>
<keyword evidence="2" id="KW-1185">Reference proteome</keyword>
<reference evidence="1 2" key="1">
    <citation type="submission" date="2013-06" db="EMBL/GenBank/DDBJ databases">
        <title>Rumen cellulosomics: divergent fiber-degrading strategies revealed by comparative genome-wide analysis of six Ruminococcal strains.</title>
        <authorList>
            <person name="Dassa B."/>
            <person name="Borovok I."/>
            <person name="Lamed R."/>
            <person name="Flint H."/>
            <person name="Yeoman C.J."/>
            <person name="White B."/>
            <person name="Bayer E.A."/>
        </authorList>
    </citation>
    <scope>NUCLEOTIDE SEQUENCE [LARGE SCALE GENOMIC DNA]</scope>
    <source>
        <strain evidence="1 2">SY3</strain>
    </source>
</reference>
<protein>
    <submittedName>
        <fullName evidence="1">Uncharacterized protein</fullName>
    </submittedName>
</protein>
<evidence type="ECO:0000313" key="2">
    <source>
        <dbReference type="Proteomes" id="UP000021369"/>
    </source>
</evidence>
<name>A0A011W287_RUMAL</name>
<organism evidence="1 2">
    <name type="scientific">Ruminococcus albus SY3</name>
    <dbReference type="NCBI Taxonomy" id="1341156"/>
    <lineage>
        <taxon>Bacteria</taxon>
        <taxon>Bacillati</taxon>
        <taxon>Bacillota</taxon>
        <taxon>Clostridia</taxon>
        <taxon>Eubacteriales</taxon>
        <taxon>Oscillospiraceae</taxon>
        <taxon>Ruminococcus</taxon>
    </lineage>
</organism>
<dbReference type="Proteomes" id="UP000021369">
    <property type="component" value="Unassembled WGS sequence"/>
</dbReference>
<sequence length="63" mass="7191">MCEVVENNKKMRIECQGEELWVKPFAKGLRRAREAEPLGQGAKATWQTIKTIADYLPTTKAQQ</sequence>
<gene>
    <name evidence="1" type="ORF">RASY3_01195</name>
</gene>